<protein>
    <recommendedName>
        <fullName evidence="4">Mitochondrial protein</fullName>
    </recommendedName>
</protein>
<evidence type="ECO:0000313" key="3">
    <source>
        <dbReference type="Proteomes" id="UP001497516"/>
    </source>
</evidence>
<name>A0AAV2DIU6_9ROSI</name>
<organism evidence="2 3">
    <name type="scientific">Linum trigynum</name>
    <dbReference type="NCBI Taxonomy" id="586398"/>
    <lineage>
        <taxon>Eukaryota</taxon>
        <taxon>Viridiplantae</taxon>
        <taxon>Streptophyta</taxon>
        <taxon>Embryophyta</taxon>
        <taxon>Tracheophyta</taxon>
        <taxon>Spermatophyta</taxon>
        <taxon>Magnoliopsida</taxon>
        <taxon>eudicotyledons</taxon>
        <taxon>Gunneridae</taxon>
        <taxon>Pentapetalae</taxon>
        <taxon>rosids</taxon>
        <taxon>fabids</taxon>
        <taxon>Malpighiales</taxon>
        <taxon>Linaceae</taxon>
        <taxon>Linum</taxon>
    </lineage>
</organism>
<reference evidence="2 3" key="1">
    <citation type="submission" date="2024-04" db="EMBL/GenBank/DDBJ databases">
        <authorList>
            <person name="Fracassetti M."/>
        </authorList>
    </citation>
    <scope>NUCLEOTIDE SEQUENCE [LARGE SCALE GENOMIC DNA]</scope>
</reference>
<evidence type="ECO:0008006" key="4">
    <source>
        <dbReference type="Google" id="ProtNLM"/>
    </source>
</evidence>
<dbReference type="AlphaFoldDB" id="A0AAV2DIU6"/>
<dbReference type="Proteomes" id="UP001497516">
    <property type="component" value="Chromosome 2"/>
</dbReference>
<feature type="compositionally biased region" description="Pro residues" evidence="1">
    <location>
        <begin position="53"/>
        <end position="70"/>
    </location>
</feature>
<feature type="compositionally biased region" description="Pro residues" evidence="1">
    <location>
        <begin position="30"/>
        <end position="44"/>
    </location>
</feature>
<proteinExistence type="predicted"/>
<gene>
    <name evidence="2" type="ORF">LTRI10_LOCUS15086</name>
</gene>
<accession>A0AAV2DIU6</accession>
<keyword evidence="3" id="KW-1185">Reference proteome</keyword>
<dbReference type="EMBL" id="OZ034815">
    <property type="protein sequence ID" value="CAL1373138.1"/>
    <property type="molecule type" value="Genomic_DNA"/>
</dbReference>
<sequence>MFSPLTTPAFFPESDTIPEPDPTFVQPQSPESPSPSLPSSPPITTPQTEPTASSPPPFPPIPVPPSPPSSSQPIALRKAPRAPVKPVKYNDYVMHQGTTNSKVSYPMVACLSYEQLSNNYRKYVLAVESTVIPGSFEEAVKEEYWRRAMDLELEALEANHNWDLVPRHAHQKVIGNRWVYNIKFQTDGTIERYKAD</sequence>
<evidence type="ECO:0000313" key="2">
    <source>
        <dbReference type="EMBL" id="CAL1373138.1"/>
    </source>
</evidence>
<evidence type="ECO:0000256" key="1">
    <source>
        <dbReference type="SAM" id="MobiDB-lite"/>
    </source>
</evidence>
<feature type="region of interest" description="Disordered" evidence="1">
    <location>
        <begin position="1"/>
        <end position="80"/>
    </location>
</feature>